<feature type="transmembrane region" description="Helical" evidence="2">
    <location>
        <begin position="858"/>
        <end position="876"/>
    </location>
</feature>
<feature type="domain" description="DUF2157" evidence="3">
    <location>
        <begin position="345"/>
        <end position="462"/>
    </location>
</feature>
<keyword evidence="2" id="KW-0472">Membrane</keyword>
<feature type="transmembrane region" description="Helical" evidence="2">
    <location>
        <begin position="970"/>
        <end position="992"/>
    </location>
</feature>
<sequence>MKTEAATLPARLALAQGTTAPVPHESVSENVAAAVQMRTKPAEAAPEAGVEEAETPAQMSAASESAPSGASIAKSADRPPIDANPVDDTEDRKGHEDLESLKDLEMAKTEAAPAEVSDSRASPDAAETIDPSAALQCEKAVSADEPIAESELEQGLKPLEPLEPDVDMAAEATRESDASPILGAESKAIDEVDGERESSAPMAAATPKAQPVTLSETANDAADTTPATEPTAAVEEVPVEAAGPEAAATVEQKAPGVDAVPAAPLEAARDEARAPDAAEGPVEKSPEKADESTVATASEETQRDVSPAVLLPSADTTADATEPSDPSKRPAAALRAASECYLPVRARLRTIVAAFAGISGLAAALLFAAANWAGWPGELRIGFFGLLALVAGGTFLGLKRRDTRRRPPRCASDVVASLFGLALGLLLCVIGQTYQSGADASTLLLAWGALLTPWLFVVRRALFFTLWFAVALSGLLLSGERLLASAGLLEQALPGTLFALAVAFVLALCARRPWTRVRAAAALPSLAAVLLTALLPAVMLMNVLGTRQMLALVPVYVLGFLLLAGALLFSRRGELRSLAVFGAATLLEGFWLHWSADRLANSLVAGTGLLIALAALFVLYRIGRQAARQVSAEEALHSSRLSLVPATAAALLSALALVLALELVQSVLDLPALETGLATALAALALEAAGALRSRGRLASRGATSLSREGVPLPHTQAVLGHLRAPASIAWAILAAAGIALVFTEAVFGPGDLTAAVIASTLSLAAAALFRSRFALFAAMALFVMAVPERTAVVTGAAALAAGVLTVFVRCASTGAMRLRFAAARALPAFIWMSWFGASVMPWCFDVPVATFASAEGAALAGAVLVAVAASGLSIVRAGFDKLFALGLALLSALLLWRFGPDAAALALALSALVPVPEKREVPQAAERSTANAETLERRTLALSPLHFLFLFWSSAHAAYWLLPSEAGSNLLLAAALDQLFVCVLFGLLFALERFSPAGRKDRAAPAAVRVRSIEDDDARTSPRLGTLKRVDLAASALLLLLTVLVFALGVLKNEQMLDGGTVYEAALAPADPRDILMGDYMALRYKALENAPDAKTLADAFAEKAEGTLGETPSAEGPARFVAAFGLDANTAQTRTLKLLGIVAAGAELPSGTTLVVAYDPTTKRAQLPERWFFSSGEAERWSHARTARLRCNPTECLLESLLDEEGRVIESDSGFWSRFFNARVAR</sequence>
<feature type="transmembrane region" description="Helical" evidence="2">
    <location>
        <begin position="440"/>
        <end position="457"/>
    </location>
</feature>
<name>A0ABS2DTW8_9BURK</name>
<feature type="transmembrane region" description="Helical" evidence="2">
    <location>
        <begin position="600"/>
        <end position="620"/>
    </location>
</feature>
<organism evidence="4 5">
    <name type="scientific">Sutterella massiliensis</name>
    <dbReference type="NCBI Taxonomy" id="1816689"/>
    <lineage>
        <taxon>Bacteria</taxon>
        <taxon>Pseudomonadati</taxon>
        <taxon>Pseudomonadota</taxon>
        <taxon>Betaproteobacteria</taxon>
        <taxon>Burkholderiales</taxon>
        <taxon>Sutterellaceae</taxon>
        <taxon>Sutterella</taxon>
    </lineage>
</organism>
<gene>
    <name evidence="4" type="ORF">H6A60_09605</name>
</gene>
<feature type="transmembrane region" description="Helical" evidence="2">
    <location>
        <begin position="946"/>
        <end position="963"/>
    </location>
</feature>
<feature type="compositionally biased region" description="Basic and acidic residues" evidence="1">
    <location>
        <begin position="187"/>
        <end position="198"/>
    </location>
</feature>
<dbReference type="Pfam" id="PF14345">
    <property type="entry name" value="GDYXXLXY"/>
    <property type="match status" value="1"/>
</dbReference>
<evidence type="ECO:0000256" key="2">
    <source>
        <dbReference type="SAM" id="Phobius"/>
    </source>
</evidence>
<feature type="transmembrane region" description="Helical" evidence="2">
    <location>
        <begin position="462"/>
        <end position="479"/>
    </location>
</feature>
<proteinExistence type="predicted"/>
<dbReference type="RefSeq" id="WP_205103977.1">
    <property type="nucleotide sequence ID" value="NZ_JACJJC010000017.1"/>
</dbReference>
<feature type="region of interest" description="Disordered" evidence="1">
    <location>
        <begin position="1"/>
        <end position="330"/>
    </location>
</feature>
<comment type="caution">
    <text evidence="4">The sequence shown here is derived from an EMBL/GenBank/DDBJ whole genome shotgun (WGS) entry which is preliminary data.</text>
</comment>
<feature type="transmembrane region" description="Helical" evidence="2">
    <location>
        <begin position="883"/>
        <end position="900"/>
    </location>
</feature>
<dbReference type="Proteomes" id="UP000715095">
    <property type="component" value="Unassembled WGS sequence"/>
</dbReference>
<feature type="transmembrane region" description="Helical" evidence="2">
    <location>
        <begin position="577"/>
        <end position="594"/>
    </location>
</feature>
<feature type="transmembrane region" description="Helical" evidence="2">
    <location>
        <begin position="1033"/>
        <end position="1052"/>
    </location>
</feature>
<accession>A0ABS2DTW8</accession>
<feature type="transmembrane region" description="Helical" evidence="2">
    <location>
        <begin position="550"/>
        <end position="570"/>
    </location>
</feature>
<evidence type="ECO:0000256" key="1">
    <source>
        <dbReference type="SAM" id="MobiDB-lite"/>
    </source>
</evidence>
<feature type="compositionally biased region" description="Basic and acidic residues" evidence="1">
    <location>
        <begin position="267"/>
        <end position="291"/>
    </location>
</feature>
<feature type="transmembrane region" description="Helical" evidence="2">
    <location>
        <begin position="729"/>
        <end position="748"/>
    </location>
</feature>
<keyword evidence="2" id="KW-0812">Transmembrane</keyword>
<evidence type="ECO:0000313" key="4">
    <source>
        <dbReference type="EMBL" id="MBM6704737.1"/>
    </source>
</evidence>
<dbReference type="InterPro" id="IPR018677">
    <property type="entry name" value="DUF2157"/>
</dbReference>
<feature type="transmembrane region" description="Helical" evidence="2">
    <location>
        <begin position="410"/>
        <end position="434"/>
    </location>
</feature>
<feature type="transmembrane region" description="Helical" evidence="2">
    <location>
        <begin position="351"/>
        <end position="373"/>
    </location>
</feature>
<feature type="transmembrane region" description="Helical" evidence="2">
    <location>
        <begin position="755"/>
        <end position="785"/>
    </location>
</feature>
<feature type="transmembrane region" description="Helical" evidence="2">
    <location>
        <begin position="821"/>
        <end position="838"/>
    </location>
</feature>
<dbReference type="EMBL" id="JACJJC010000017">
    <property type="protein sequence ID" value="MBM6704737.1"/>
    <property type="molecule type" value="Genomic_DNA"/>
</dbReference>
<evidence type="ECO:0000313" key="5">
    <source>
        <dbReference type="Proteomes" id="UP000715095"/>
    </source>
</evidence>
<reference evidence="4 5" key="1">
    <citation type="journal article" date="2021" name="Sci. Rep.">
        <title>The distribution of antibiotic resistance genes in chicken gut microbiota commensals.</title>
        <authorList>
            <person name="Juricova H."/>
            <person name="Matiasovicova J."/>
            <person name="Kubasova T."/>
            <person name="Cejkova D."/>
            <person name="Rychlik I."/>
        </authorList>
    </citation>
    <scope>NUCLEOTIDE SEQUENCE [LARGE SCALE GENOMIC DNA]</scope>
    <source>
        <strain evidence="4 5">An829</strain>
    </source>
</reference>
<feature type="transmembrane region" description="Helical" evidence="2">
    <location>
        <begin position="522"/>
        <end position="544"/>
    </location>
</feature>
<dbReference type="InterPro" id="IPR025833">
    <property type="entry name" value="GDYXXLXY"/>
</dbReference>
<keyword evidence="2" id="KW-1133">Transmembrane helix</keyword>
<dbReference type="Pfam" id="PF09925">
    <property type="entry name" value="DUF2157"/>
    <property type="match status" value="1"/>
</dbReference>
<feature type="transmembrane region" description="Helical" evidence="2">
    <location>
        <begin position="791"/>
        <end position="809"/>
    </location>
</feature>
<protein>
    <submittedName>
        <fullName evidence="4">GDYXXLXY domain-containing protein</fullName>
    </submittedName>
</protein>
<feature type="transmembrane region" description="Helical" evidence="2">
    <location>
        <begin position="379"/>
        <end position="398"/>
    </location>
</feature>
<feature type="compositionally biased region" description="Low complexity" evidence="1">
    <location>
        <begin position="216"/>
        <end position="251"/>
    </location>
</feature>
<keyword evidence="5" id="KW-1185">Reference proteome</keyword>
<feature type="compositionally biased region" description="Basic and acidic residues" evidence="1">
    <location>
        <begin position="90"/>
        <end position="108"/>
    </location>
</feature>
<feature type="transmembrane region" description="Helical" evidence="2">
    <location>
        <begin position="641"/>
        <end position="661"/>
    </location>
</feature>
<evidence type="ECO:0000259" key="3">
    <source>
        <dbReference type="Pfam" id="PF09925"/>
    </source>
</evidence>
<feature type="transmembrane region" description="Helical" evidence="2">
    <location>
        <begin position="491"/>
        <end position="510"/>
    </location>
</feature>
<feature type="compositionally biased region" description="Low complexity" evidence="1">
    <location>
        <begin position="55"/>
        <end position="73"/>
    </location>
</feature>